<evidence type="ECO:0008006" key="4">
    <source>
        <dbReference type="Google" id="ProtNLM"/>
    </source>
</evidence>
<dbReference type="OrthoDB" id="2910287at2759"/>
<dbReference type="EMBL" id="JARH01000379">
    <property type="protein sequence ID" value="EXF81168.1"/>
    <property type="molecule type" value="Genomic_DNA"/>
</dbReference>
<gene>
    <name evidence="2" type="ORF">CFIO01_11975</name>
</gene>
<feature type="signal peptide" evidence="1">
    <location>
        <begin position="1"/>
        <end position="18"/>
    </location>
</feature>
<dbReference type="HOGENOM" id="CLU_164164_0_0_1"/>
<keyword evidence="1" id="KW-0732">Signal</keyword>
<evidence type="ECO:0000313" key="2">
    <source>
        <dbReference type="EMBL" id="EXF81168.1"/>
    </source>
</evidence>
<feature type="chain" id="PRO_5001457797" description="Ecp1(P1)" evidence="1">
    <location>
        <begin position="19"/>
        <end position="123"/>
    </location>
</feature>
<reference evidence="2 3" key="1">
    <citation type="submission" date="2014-02" db="EMBL/GenBank/DDBJ databases">
        <title>The genome sequence of Colletotrichum fioriniae PJ7.</title>
        <authorList>
            <person name="Baroncelli R."/>
            <person name="Thon M.R."/>
        </authorList>
    </citation>
    <scope>NUCLEOTIDE SEQUENCE [LARGE SCALE GENOMIC DNA]</scope>
    <source>
        <strain evidence="2 3">PJ7</strain>
    </source>
</reference>
<sequence>MFSKTIIAVLFASVAVFAAPVETSNKEVEGRQINQSVTLCSDKGMADCDTVNFNFGFCVSPIGRLNDKVSSLNANGYNCIFYNDTGCRNGGGQIATTGEVTDIRSHPSFSTMNDDVSSFLCNI</sequence>
<organism evidence="2 3">
    <name type="scientific">Colletotrichum fioriniae PJ7</name>
    <dbReference type="NCBI Taxonomy" id="1445577"/>
    <lineage>
        <taxon>Eukaryota</taxon>
        <taxon>Fungi</taxon>
        <taxon>Dikarya</taxon>
        <taxon>Ascomycota</taxon>
        <taxon>Pezizomycotina</taxon>
        <taxon>Sordariomycetes</taxon>
        <taxon>Hypocreomycetidae</taxon>
        <taxon>Glomerellales</taxon>
        <taxon>Glomerellaceae</taxon>
        <taxon>Colletotrichum</taxon>
        <taxon>Colletotrichum acutatum species complex</taxon>
    </lineage>
</organism>
<dbReference type="AlphaFoldDB" id="A0A010S8X3"/>
<protein>
    <recommendedName>
        <fullName evidence="4">Ecp1(P1)</fullName>
    </recommendedName>
</protein>
<comment type="caution">
    <text evidence="2">The sequence shown here is derived from an EMBL/GenBank/DDBJ whole genome shotgun (WGS) entry which is preliminary data.</text>
</comment>
<proteinExistence type="predicted"/>
<evidence type="ECO:0000256" key="1">
    <source>
        <dbReference type="SAM" id="SignalP"/>
    </source>
</evidence>
<accession>A0A010S8X3</accession>
<dbReference type="KEGG" id="cfj:CFIO01_11975"/>
<keyword evidence="3" id="KW-1185">Reference proteome</keyword>
<name>A0A010S8X3_9PEZI</name>
<dbReference type="Gene3D" id="2.60.20.10">
    <property type="entry name" value="Crystallins"/>
    <property type="match status" value="1"/>
</dbReference>
<dbReference type="eggNOG" id="ENOG502T4CW">
    <property type="taxonomic scope" value="Eukaryota"/>
</dbReference>
<dbReference type="Proteomes" id="UP000020467">
    <property type="component" value="Unassembled WGS sequence"/>
</dbReference>
<evidence type="ECO:0000313" key="3">
    <source>
        <dbReference type="Proteomes" id="UP000020467"/>
    </source>
</evidence>